<dbReference type="CDD" id="cd07042">
    <property type="entry name" value="STAS_SulP_like_sulfate_transporter"/>
    <property type="match status" value="1"/>
</dbReference>
<dbReference type="SUPFAM" id="SSF52091">
    <property type="entry name" value="SpoIIaa-like"/>
    <property type="match status" value="1"/>
</dbReference>
<feature type="domain" description="STAS" evidence="6">
    <location>
        <begin position="408"/>
        <end position="497"/>
    </location>
</feature>
<dbReference type="EMBL" id="JAKKSL010000003">
    <property type="protein sequence ID" value="MCI2284759.1"/>
    <property type="molecule type" value="Genomic_DNA"/>
</dbReference>
<evidence type="ECO:0000259" key="6">
    <source>
        <dbReference type="PROSITE" id="PS50801"/>
    </source>
</evidence>
<comment type="caution">
    <text evidence="7">The sequence shown here is derived from an EMBL/GenBank/DDBJ whole genome shotgun (WGS) entry which is preliminary data.</text>
</comment>
<feature type="transmembrane region" description="Helical" evidence="5">
    <location>
        <begin position="88"/>
        <end position="105"/>
    </location>
</feature>
<keyword evidence="3 5" id="KW-1133">Transmembrane helix</keyword>
<dbReference type="Gene3D" id="3.30.750.24">
    <property type="entry name" value="STAS domain"/>
    <property type="match status" value="1"/>
</dbReference>
<evidence type="ECO:0000256" key="5">
    <source>
        <dbReference type="SAM" id="Phobius"/>
    </source>
</evidence>
<feature type="transmembrane region" description="Helical" evidence="5">
    <location>
        <begin position="239"/>
        <end position="262"/>
    </location>
</feature>
<comment type="subcellular location">
    <subcellularLocation>
        <location evidence="1">Membrane</location>
        <topology evidence="1">Multi-pass membrane protein</topology>
    </subcellularLocation>
</comment>
<feature type="transmembrane region" description="Helical" evidence="5">
    <location>
        <begin position="339"/>
        <end position="358"/>
    </location>
</feature>
<dbReference type="PROSITE" id="PS50801">
    <property type="entry name" value="STAS"/>
    <property type="match status" value="1"/>
</dbReference>
<dbReference type="Pfam" id="PF01740">
    <property type="entry name" value="STAS"/>
    <property type="match status" value="1"/>
</dbReference>
<protein>
    <submittedName>
        <fullName evidence="7">SulP family inorganic anion transporter</fullName>
    </submittedName>
</protein>
<accession>A0ABS9X3E1</accession>
<keyword evidence="4 5" id="KW-0472">Membrane</keyword>
<evidence type="ECO:0000256" key="2">
    <source>
        <dbReference type="ARBA" id="ARBA00022692"/>
    </source>
</evidence>
<evidence type="ECO:0000256" key="1">
    <source>
        <dbReference type="ARBA" id="ARBA00004141"/>
    </source>
</evidence>
<dbReference type="PANTHER" id="PTHR43310:SF1">
    <property type="entry name" value="SULFATE TRANSPORTER YBAR-RELATED"/>
    <property type="match status" value="1"/>
</dbReference>
<dbReference type="Proteomes" id="UP001139646">
    <property type="component" value="Unassembled WGS sequence"/>
</dbReference>
<name>A0ABS9X3E1_9GAMM</name>
<dbReference type="PANTHER" id="PTHR43310">
    <property type="entry name" value="SULFATE TRANSPORTER YBAR-RELATED"/>
    <property type="match status" value="1"/>
</dbReference>
<gene>
    <name evidence="7" type="ORF">L3081_16880</name>
</gene>
<feature type="transmembrane region" description="Helical" evidence="5">
    <location>
        <begin position="155"/>
        <end position="172"/>
    </location>
</feature>
<reference evidence="7" key="1">
    <citation type="submission" date="2022-01" db="EMBL/GenBank/DDBJ databases">
        <title>Colwellia maritima, isolated from seawater.</title>
        <authorList>
            <person name="Kristyanto S."/>
            <person name="Jung J."/>
            <person name="Jeon C.O."/>
        </authorList>
    </citation>
    <scope>NUCLEOTIDE SEQUENCE</scope>
    <source>
        <strain evidence="7">MSW7</strain>
    </source>
</reference>
<organism evidence="7 8">
    <name type="scientific">Colwellia maritima</name>
    <dbReference type="NCBI Taxonomy" id="2912588"/>
    <lineage>
        <taxon>Bacteria</taxon>
        <taxon>Pseudomonadati</taxon>
        <taxon>Pseudomonadota</taxon>
        <taxon>Gammaproteobacteria</taxon>
        <taxon>Alteromonadales</taxon>
        <taxon>Colwelliaceae</taxon>
        <taxon>Colwellia</taxon>
    </lineage>
</organism>
<dbReference type="InterPro" id="IPR036513">
    <property type="entry name" value="STAS_dom_sf"/>
</dbReference>
<dbReference type="InterPro" id="IPR002645">
    <property type="entry name" value="STAS_dom"/>
</dbReference>
<proteinExistence type="predicted"/>
<feature type="transmembrane region" description="Helical" evidence="5">
    <location>
        <begin position="117"/>
        <end position="135"/>
    </location>
</feature>
<evidence type="ECO:0000313" key="8">
    <source>
        <dbReference type="Proteomes" id="UP001139646"/>
    </source>
</evidence>
<feature type="transmembrane region" description="Helical" evidence="5">
    <location>
        <begin position="370"/>
        <end position="401"/>
    </location>
</feature>
<sequence>MFELHASKASNLKNDVLSGLTVALALVPEAVAFAFVAGVEPLVGLYAAFMVGLITAIFGGRPGMISGATGAMAVVMVSLVAIHGVEYLFATVVLTGLLQILAGIFKSGKFIRLVPHPVMLGFVNGLAIVIFLAQLGQFKVTNSAGELEWLQGTPLMIMAGLIIITMAIIHFLPKLTNAVPSSLVAIVVVTLLVQSLGLDTRTVVDFLRDMTNDPTASIAGGLPQFSIPNVPFNLDTLKVIFPFALILAAIGLIESLLTLTLIDELTGTRGRGNKECIAQGAANTVTGFFGGMGGCAMIGQSMINVNSGGRGRASGITAAVALLGFILFASGLIEMIPLAALVGVMFIVVIGTFEWSSFRILSKVPKADAIVIVLVSAVTVATDLAIAVVVGVIVSALVFAWDHAKHINVNRSTDENGSTVYEVIGPIFFGSVANFLEKFDVNNDSDDVVIEFKRSRVADHSAIGAIDTLAERYLAKGKTVHLKHLSQECKLLLKKAGDLVEVNVIEDPEYHIASDKLA</sequence>
<evidence type="ECO:0000256" key="3">
    <source>
        <dbReference type="ARBA" id="ARBA00022989"/>
    </source>
</evidence>
<dbReference type="Pfam" id="PF00916">
    <property type="entry name" value="Sulfate_transp"/>
    <property type="match status" value="1"/>
</dbReference>
<evidence type="ECO:0000256" key="4">
    <source>
        <dbReference type="ARBA" id="ARBA00023136"/>
    </source>
</evidence>
<feature type="transmembrane region" description="Helical" evidence="5">
    <location>
        <begin position="313"/>
        <end position="333"/>
    </location>
</feature>
<dbReference type="InterPro" id="IPR011547">
    <property type="entry name" value="SLC26A/SulP_dom"/>
</dbReference>
<keyword evidence="2 5" id="KW-0812">Transmembrane</keyword>
<keyword evidence="8" id="KW-1185">Reference proteome</keyword>
<feature type="transmembrane region" description="Helical" evidence="5">
    <location>
        <begin position="179"/>
        <end position="198"/>
    </location>
</feature>
<dbReference type="RefSeq" id="WP_242287228.1">
    <property type="nucleotide sequence ID" value="NZ_JAKKSL010000003.1"/>
</dbReference>
<dbReference type="InterPro" id="IPR052706">
    <property type="entry name" value="Membrane-Transporter-like"/>
</dbReference>
<evidence type="ECO:0000313" key="7">
    <source>
        <dbReference type="EMBL" id="MCI2284759.1"/>
    </source>
</evidence>
<feature type="transmembrane region" description="Helical" evidence="5">
    <location>
        <begin position="42"/>
        <end position="58"/>
    </location>
</feature>